<dbReference type="Proteomes" id="UP000218432">
    <property type="component" value="Chromosome 1"/>
</dbReference>
<evidence type="ECO:0000313" key="1">
    <source>
        <dbReference type="EMBL" id="BAX58214.1"/>
    </source>
</evidence>
<organism evidence="1 2">
    <name type="scientific">Burkholderia stabilis</name>
    <dbReference type="NCBI Taxonomy" id="95485"/>
    <lineage>
        <taxon>Bacteria</taxon>
        <taxon>Pseudomonadati</taxon>
        <taxon>Pseudomonadota</taxon>
        <taxon>Betaproteobacteria</taxon>
        <taxon>Burkholderiales</taxon>
        <taxon>Burkholderiaceae</taxon>
        <taxon>Burkholderia</taxon>
        <taxon>Burkholderia cepacia complex</taxon>
    </lineage>
</organism>
<name>A0A1Y1BEI4_9BURK</name>
<evidence type="ECO:0000313" key="2">
    <source>
        <dbReference type="Proteomes" id="UP000218432"/>
    </source>
</evidence>
<dbReference type="EMBL" id="AP018111">
    <property type="protein sequence ID" value="BAX58214.1"/>
    <property type="molecule type" value="Genomic_DNA"/>
</dbReference>
<protein>
    <submittedName>
        <fullName evidence="1">Uncharacterized protein</fullName>
    </submittedName>
</protein>
<sequence>MPAIHEMAGACMRPDKRHTARSGRPLCMGPE</sequence>
<reference evidence="1 2" key="1">
    <citation type="journal article" date="2017" name="Genome Announc.">
        <title>Complete Genome Sequence of Burkholderia stabilis FERMP-21014.</title>
        <authorList>
            <person name="Konishi K."/>
            <person name="Kumagai T."/>
            <person name="Sakasegawa S."/>
            <person name="Tamura T."/>
        </authorList>
    </citation>
    <scope>NUCLEOTIDE SEQUENCE [LARGE SCALE GENOMIC DNA]</scope>
    <source>
        <strain evidence="1 2">FERMP-21014</strain>
    </source>
</reference>
<dbReference type="AlphaFoldDB" id="A0A1Y1BEI4"/>
<proteinExistence type="predicted"/>
<accession>A0A1Y1BEI4</accession>
<gene>
    <name evidence="1" type="ORF">BSFP_010260</name>
</gene>